<name>A0ACC2PNH3_9HYME</name>
<proteinExistence type="predicted"/>
<protein>
    <submittedName>
        <fullName evidence="1">Uncharacterized protein</fullName>
    </submittedName>
</protein>
<accession>A0ACC2PNH3</accession>
<organism evidence="1 2">
    <name type="scientific">Eretmocerus hayati</name>
    <dbReference type="NCBI Taxonomy" id="131215"/>
    <lineage>
        <taxon>Eukaryota</taxon>
        <taxon>Metazoa</taxon>
        <taxon>Ecdysozoa</taxon>
        <taxon>Arthropoda</taxon>
        <taxon>Hexapoda</taxon>
        <taxon>Insecta</taxon>
        <taxon>Pterygota</taxon>
        <taxon>Neoptera</taxon>
        <taxon>Endopterygota</taxon>
        <taxon>Hymenoptera</taxon>
        <taxon>Apocrita</taxon>
        <taxon>Proctotrupomorpha</taxon>
        <taxon>Chalcidoidea</taxon>
        <taxon>Aphelinidae</taxon>
        <taxon>Aphelininae</taxon>
        <taxon>Eretmocerus</taxon>
    </lineage>
</organism>
<evidence type="ECO:0000313" key="2">
    <source>
        <dbReference type="Proteomes" id="UP001239111"/>
    </source>
</evidence>
<comment type="caution">
    <text evidence="1">The sequence shown here is derived from an EMBL/GenBank/DDBJ whole genome shotgun (WGS) entry which is preliminary data.</text>
</comment>
<dbReference type="Proteomes" id="UP001239111">
    <property type="component" value="Chromosome 1"/>
</dbReference>
<evidence type="ECO:0000313" key="1">
    <source>
        <dbReference type="EMBL" id="KAJ8684571.1"/>
    </source>
</evidence>
<dbReference type="EMBL" id="CM056741">
    <property type="protein sequence ID" value="KAJ8684571.1"/>
    <property type="molecule type" value="Genomic_DNA"/>
</dbReference>
<reference evidence="1" key="1">
    <citation type="submission" date="2023-04" db="EMBL/GenBank/DDBJ databases">
        <title>A chromosome-level genome assembly of the parasitoid wasp Eretmocerus hayati.</title>
        <authorList>
            <person name="Zhong Y."/>
            <person name="Liu S."/>
            <person name="Liu Y."/>
        </authorList>
    </citation>
    <scope>NUCLEOTIDE SEQUENCE</scope>
    <source>
        <strain evidence="1">ZJU_SS_LIU_2023</strain>
    </source>
</reference>
<gene>
    <name evidence="1" type="ORF">QAD02_020363</name>
</gene>
<keyword evidence="2" id="KW-1185">Reference proteome</keyword>
<sequence>MIGLLTTNKSNIHSPTLQQIHPHSTSANTSTSFCNDPSVTKKTITRDRNGDRDVNGDNEIEMMKISEDVLENDEKTKIDESLRADCPPDHIGRDLRTTTRVYASRENCRSGEHVEDVKGPTMSEYNAQGAFVTNSSANESEEKYQIFNLCVKDMAPGMSFSEQGEVLASSASSLSDDHSGLNASKIEIAEWSAIEKEYEIDQPESVDQVQFVYDTESCDDILRMLGSPTHLPTKYEVEAMQNELLAPGVHPEGPGAVCVDQQSQFLNNAIAYSNSTHDQPSTTSHSDAQNVVPHETQLYPAIRAQLAVHNEEIFNSAASSNKGKIIDDELLANSAGGLEYRNEAIASWTKTESFGNYDDDVGMAEHIVKKSPVRKVGILAQVKTRSRKKTKLREQQNRQLHAVCGVRNEADKSWGAIKKLKHIKGEWWVKIEDGKVVSNRCGRCQGDRPSEGYIKGKRHMLEPLVKAPFPKCDECYKDEFTSIEEAENCKWCVRRYYLDRDKVLQGHRLQVNEDEMTEELAAFKAKTTVEKTSS</sequence>